<protein>
    <submittedName>
        <fullName evidence="2">VIR protein</fullName>
    </submittedName>
</protein>
<dbReference type="EMBL" id="FLZR02000002">
    <property type="protein sequence ID" value="VUZ99390.1"/>
    <property type="molecule type" value="Genomic_DNA"/>
</dbReference>
<dbReference type="Proteomes" id="UP000220605">
    <property type="component" value="Unassembled WGS sequence"/>
</dbReference>
<proteinExistence type="predicted"/>
<dbReference type="VEuPathDB" id="PlasmoDB:PVPAM_000030600"/>
<organism evidence="2">
    <name type="scientific">Plasmodium vivax</name>
    <name type="common">malaria parasite P. vivax</name>
    <dbReference type="NCBI Taxonomy" id="5855"/>
    <lineage>
        <taxon>Eukaryota</taxon>
        <taxon>Sar</taxon>
        <taxon>Alveolata</taxon>
        <taxon>Apicomplexa</taxon>
        <taxon>Aconoidasida</taxon>
        <taxon>Haemosporida</taxon>
        <taxon>Plasmodiidae</taxon>
        <taxon>Plasmodium</taxon>
        <taxon>Plasmodium (Plasmodium)</taxon>
    </lineage>
</organism>
<name>A0A565A3M2_PLAVI</name>
<dbReference type="VEuPathDB" id="PlasmoDB:PVP01_0001050"/>
<dbReference type="OrthoDB" id="10389569at2759"/>
<feature type="compositionally biased region" description="Low complexity" evidence="1">
    <location>
        <begin position="227"/>
        <end position="243"/>
    </location>
</feature>
<evidence type="ECO:0000313" key="2">
    <source>
        <dbReference type="EMBL" id="VUZ99390.1"/>
    </source>
</evidence>
<dbReference type="VEuPathDB" id="PlasmoDB:PVW1_100014700"/>
<reference evidence="2" key="1">
    <citation type="submission" date="2016-07" db="EMBL/GenBank/DDBJ databases">
        <authorList>
            <consortium name="Pathogen Informatics"/>
        </authorList>
    </citation>
    <scope>NUCLEOTIDE SEQUENCE</scope>
</reference>
<evidence type="ECO:0000256" key="1">
    <source>
        <dbReference type="SAM" id="MobiDB-lite"/>
    </source>
</evidence>
<accession>A0A565A3M2</accession>
<feature type="region of interest" description="Disordered" evidence="1">
    <location>
        <begin position="217"/>
        <end position="243"/>
    </location>
</feature>
<gene>
    <name evidence="2" type="ORF">PVP01_0001050</name>
</gene>
<sequence>MDIEDFLNNYSFLSNMVIAYKEFNETVTEEQRSLIKSLMDNLRGSGEYNHKHKDIYEKVMRNLSLLLSKTHTKTQFSDYCTYLYQWLGKYQCPYYTYDKNYDDPIKIIKLQIFDLNINIIEQLLMNENYSNNLPFQKYICECVNIFNEMYNENYPCTEDKNEKHKHTCDFLNKFRYIYMSYLYNKEGIKDKIPSLNSSEVEFLALCPLYKQETVSQLVTETSPKPESAPVSESEGSSVSVEQSGKPIPFNTTSVVSAMAGKPPFLALIYKFTPVGNMFRRKNNKSANVINNLDEEIEKELFYRRLENGTIKSSPATYNVAYGSV</sequence>
<dbReference type="AlphaFoldDB" id="A0A565A3M2"/>